<evidence type="ECO:0000256" key="1">
    <source>
        <dbReference type="ARBA" id="ARBA00001946"/>
    </source>
</evidence>
<dbReference type="PROSITE" id="PS51881">
    <property type="entry name" value="OCT"/>
    <property type="match status" value="1"/>
</dbReference>
<evidence type="ECO:0000256" key="2">
    <source>
        <dbReference type="ARBA" id="ARBA00007699"/>
    </source>
</evidence>
<name>A0A9D1FCY5_9FIRM</name>
<dbReference type="InterPro" id="IPR036346">
    <property type="entry name" value="GTP-bd_prot_GTP1/OBG_C_sf"/>
</dbReference>
<protein>
    <recommendedName>
        <fullName evidence="9">GTPase Obg</fullName>
        <ecNumber evidence="9">3.6.5.-</ecNumber>
    </recommendedName>
    <alternativeName>
        <fullName evidence="9">GTP-binding protein Obg</fullName>
    </alternativeName>
</protein>
<feature type="binding site" evidence="9">
    <location>
        <position position="194"/>
    </location>
    <ligand>
        <name>Mg(2+)</name>
        <dbReference type="ChEBI" id="CHEBI:18420"/>
    </ligand>
</feature>
<dbReference type="NCBIfam" id="NF008955">
    <property type="entry name" value="PRK12297.1"/>
    <property type="match status" value="1"/>
</dbReference>
<evidence type="ECO:0000256" key="5">
    <source>
        <dbReference type="ARBA" id="ARBA00022741"/>
    </source>
</evidence>
<keyword evidence="6 9" id="KW-0378">Hydrolase</keyword>
<feature type="binding site" evidence="9">
    <location>
        <begin position="214"/>
        <end position="217"/>
    </location>
    <ligand>
        <name>GTP</name>
        <dbReference type="ChEBI" id="CHEBI:37565"/>
    </ligand>
</feature>
<evidence type="ECO:0000256" key="7">
    <source>
        <dbReference type="ARBA" id="ARBA00022842"/>
    </source>
</evidence>
<dbReference type="Proteomes" id="UP000824001">
    <property type="component" value="Unassembled WGS sequence"/>
</dbReference>
<feature type="binding site" evidence="9">
    <location>
        <position position="174"/>
    </location>
    <ligand>
        <name>Mg(2+)</name>
        <dbReference type="ChEBI" id="CHEBI:18420"/>
    </ligand>
</feature>
<dbReference type="InterPro" id="IPR006073">
    <property type="entry name" value="GTP-bd"/>
</dbReference>
<dbReference type="NCBIfam" id="NF008954">
    <property type="entry name" value="PRK12296.1"/>
    <property type="match status" value="1"/>
</dbReference>
<evidence type="ECO:0000256" key="9">
    <source>
        <dbReference type="HAMAP-Rule" id="MF_01454"/>
    </source>
</evidence>
<dbReference type="CDD" id="cd01898">
    <property type="entry name" value="Obg"/>
    <property type="match status" value="1"/>
</dbReference>
<dbReference type="FunFam" id="2.70.210.12:FF:000001">
    <property type="entry name" value="GTPase Obg"/>
    <property type="match status" value="1"/>
</dbReference>
<evidence type="ECO:0000256" key="4">
    <source>
        <dbReference type="ARBA" id="ARBA00022723"/>
    </source>
</evidence>
<dbReference type="InterPro" id="IPR031167">
    <property type="entry name" value="G_OBG"/>
</dbReference>
<comment type="subunit">
    <text evidence="9">Monomer.</text>
</comment>
<comment type="cofactor">
    <cofactor evidence="1 9">
        <name>Mg(2+)</name>
        <dbReference type="ChEBI" id="CHEBI:18420"/>
    </cofactor>
</comment>
<comment type="subcellular location">
    <subcellularLocation>
        <location evidence="9">Cytoplasm</location>
    </subcellularLocation>
</comment>
<dbReference type="Pfam" id="PF01018">
    <property type="entry name" value="GTP1_OBG"/>
    <property type="match status" value="1"/>
</dbReference>
<comment type="similarity">
    <text evidence="2 9">Belongs to the TRAFAC class OBG-HflX-like GTPase superfamily. OBG GTPase family.</text>
</comment>
<dbReference type="EC" id="3.6.5.-" evidence="9"/>
<dbReference type="AlphaFoldDB" id="A0A9D1FCY5"/>
<dbReference type="GO" id="GO:0042254">
    <property type="term" value="P:ribosome biogenesis"/>
    <property type="evidence" value="ECO:0007669"/>
    <property type="project" value="UniProtKB-UniRule"/>
</dbReference>
<dbReference type="NCBIfam" id="NF008956">
    <property type="entry name" value="PRK12299.1"/>
    <property type="match status" value="1"/>
</dbReference>
<dbReference type="PROSITE" id="PS00905">
    <property type="entry name" value="GTP1_OBG"/>
    <property type="match status" value="1"/>
</dbReference>
<feature type="domain" description="Obg" evidence="12">
    <location>
        <begin position="3"/>
        <end position="160"/>
    </location>
</feature>
<dbReference type="GO" id="GO:0005525">
    <property type="term" value="F:GTP binding"/>
    <property type="evidence" value="ECO:0007669"/>
    <property type="project" value="UniProtKB-UniRule"/>
</dbReference>
<dbReference type="Gene3D" id="2.70.210.12">
    <property type="entry name" value="GTP1/OBG domain"/>
    <property type="match status" value="1"/>
</dbReference>
<dbReference type="PANTHER" id="PTHR11702:SF31">
    <property type="entry name" value="MITOCHONDRIAL RIBOSOME-ASSOCIATED GTPASE 2"/>
    <property type="match status" value="1"/>
</dbReference>
<dbReference type="PROSITE" id="PS51883">
    <property type="entry name" value="OBG"/>
    <property type="match status" value="1"/>
</dbReference>
<dbReference type="HAMAP" id="MF_01454">
    <property type="entry name" value="GTPase_Obg"/>
    <property type="match status" value="1"/>
</dbReference>
<dbReference type="SUPFAM" id="SSF102741">
    <property type="entry name" value="Obg GTP-binding protein C-terminal domain"/>
    <property type="match status" value="1"/>
</dbReference>
<dbReference type="SUPFAM" id="SSF52540">
    <property type="entry name" value="P-loop containing nucleoside triphosphate hydrolases"/>
    <property type="match status" value="1"/>
</dbReference>
<evidence type="ECO:0000259" key="11">
    <source>
        <dbReference type="PROSITE" id="PS51881"/>
    </source>
</evidence>
<dbReference type="InterPro" id="IPR045086">
    <property type="entry name" value="OBG_GTPase"/>
</dbReference>
<feature type="domain" description="OBG-type G" evidence="10">
    <location>
        <begin position="161"/>
        <end position="333"/>
    </location>
</feature>
<evidence type="ECO:0000256" key="3">
    <source>
        <dbReference type="ARBA" id="ARBA00022490"/>
    </source>
</evidence>
<keyword evidence="4 9" id="KW-0479">Metal-binding</keyword>
<dbReference type="Gene3D" id="3.40.50.300">
    <property type="entry name" value="P-loop containing nucleotide triphosphate hydrolases"/>
    <property type="match status" value="1"/>
</dbReference>
<reference evidence="13" key="2">
    <citation type="journal article" date="2021" name="PeerJ">
        <title>Extensive microbial diversity within the chicken gut microbiome revealed by metagenomics and culture.</title>
        <authorList>
            <person name="Gilroy R."/>
            <person name="Ravi A."/>
            <person name="Getino M."/>
            <person name="Pursley I."/>
            <person name="Horton D.L."/>
            <person name="Alikhan N.F."/>
            <person name="Baker D."/>
            <person name="Gharbi K."/>
            <person name="Hall N."/>
            <person name="Watson M."/>
            <person name="Adriaenssens E.M."/>
            <person name="Foster-Nyarko E."/>
            <person name="Jarju S."/>
            <person name="Secka A."/>
            <person name="Antonio M."/>
            <person name="Oren A."/>
            <person name="Chaudhuri R.R."/>
            <person name="La Ragione R."/>
            <person name="Hildebrand F."/>
            <person name="Pallen M.J."/>
        </authorList>
    </citation>
    <scope>NUCLEOTIDE SEQUENCE</scope>
    <source>
        <strain evidence="13">ChiHjej10B9-9673</strain>
    </source>
</reference>
<dbReference type="GO" id="GO:0003924">
    <property type="term" value="F:GTPase activity"/>
    <property type="evidence" value="ECO:0007669"/>
    <property type="project" value="UniProtKB-UniRule"/>
</dbReference>
<dbReference type="SUPFAM" id="SSF82051">
    <property type="entry name" value="Obg GTP-binding protein N-terminal domain"/>
    <property type="match status" value="1"/>
</dbReference>
<dbReference type="NCBIfam" id="TIGR03595">
    <property type="entry name" value="Obg_CgtA_exten"/>
    <property type="match status" value="1"/>
</dbReference>
<dbReference type="InterPro" id="IPR006074">
    <property type="entry name" value="GTP1-OBG_CS"/>
</dbReference>
<reference evidence="13" key="1">
    <citation type="submission" date="2020-10" db="EMBL/GenBank/DDBJ databases">
        <authorList>
            <person name="Gilroy R."/>
        </authorList>
    </citation>
    <scope>NUCLEOTIDE SEQUENCE</scope>
    <source>
        <strain evidence="13">ChiHjej10B9-9673</strain>
    </source>
</reference>
<comment type="function">
    <text evidence="9">An essential GTPase which binds GTP, GDP and possibly (p)ppGpp with moderate affinity, with high nucleotide exchange rates and a fairly low GTP hydrolysis rate. Plays a role in control of the cell cycle, stress response, ribosome biogenesis and in those bacteria that undergo differentiation, in morphogenesis control.</text>
</comment>
<evidence type="ECO:0000259" key="10">
    <source>
        <dbReference type="PROSITE" id="PS51710"/>
    </source>
</evidence>
<sequence length="427" mass="46420">MASPFVDKVTIEIKAGKGGDGAVSFHREKYVAAGGPDGGDGGRGGDVVFRVDDHMSTLMDFRYKRKFSAGNGAPGGGKRCTGKDGEDVVLRVPRGTVIRDADSGAVMRDMSSGEDFVACRGGRGGWGNKRFATATRQTPRFAKPGLPGEEHRVLLELKLLADVGLVGFPNVGKSMLLSVVTNAHPKIANYHFTTLFPNLGVVYIGEGQSFVIADIPGIIEGASEGAGLGHDFLRHIDRCRLLIHLVDVSGSEGRDPVEDFDSVCAELEQWSPELASRPQLVAANKCDLLGEDSGNLERLRAHVEAKGFRLFELSAATTRGARELMLAAASELDRLPPVTVYEADYVPPEPELGSPDEISIRHDGDSWYCEGAWLARLVASINFGDYESRMYFDRRLRQAGFFDRLEAEGIKDGDTVSIYDIEFEYQS</sequence>
<dbReference type="Pfam" id="PF09269">
    <property type="entry name" value="DUF1967"/>
    <property type="match status" value="1"/>
</dbReference>
<dbReference type="InterPro" id="IPR014100">
    <property type="entry name" value="GTP-bd_Obg/CgtA"/>
</dbReference>
<feature type="domain" description="OCT" evidence="11">
    <location>
        <begin position="350"/>
        <end position="427"/>
    </location>
</feature>
<evidence type="ECO:0000259" key="12">
    <source>
        <dbReference type="PROSITE" id="PS51883"/>
    </source>
</evidence>
<comment type="caution">
    <text evidence="13">The sequence shown here is derived from an EMBL/GenBank/DDBJ whole genome shotgun (WGS) entry which is preliminary data.</text>
</comment>
<accession>A0A9D1FCY5</accession>
<dbReference type="EMBL" id="DVJK01000076">
    <property type="protein sequence ID" value="HIS66469.1"/>
    <property type="molecule type" value="Genomic_DNA"/>
</dbReference>
<feature type="binding site" evidence="9">
    <location>
        <begin position="284"/>
        <end position="287"/>
    </location>
    <ligand>
        <name>GTP</name>
        <dbReference type="ChEBI" id="CHEBI:37565"/>
    </ligand>
</feature>
<dbReference type="InterPro" id="IPR015349">
    <property type="entry name" value="OCT_dom"/>
</dbReference>
<feature type="binding site" evidence="9">
    <location>
        <begin position="314"/>
        <end position="316"/>
    </location>
    <ligand>
        <name>GTP</name>
        <dbReference type="ChEBI" id="CHEBI:37565"/>
    </ligand>
</feature>
<evidence type="ECO:0000313" key="13">
    <source>
        <dbReference type="EMBL" id="HIS66469.1"/>
    </source>
</evidence>
<proteinExistence type="inferred from homology"/>
<dbReference type="PANTHER" id="PTHR11702">
    <property type="entry name" value="DEVELOPMENTALLY REGULATED GTP-BINDING PROTEIN-RELATED"/>
    <property type="match status" value="1"/>
</dbReference>
<dbReference type="GO" id="GO:0000287">
    <property type="term" value="F:magnesium ion binding"/>
    <property type="evidence" value="ECO:0007669"/>
    <property type="project" value="InterPro"/>
</dbReference>
<organism evidence="13 14">
    <name type="scientific">Candidatus Scatomorpha merdipullorum</name>
    <dbReference type="NCBI Taxonomy" id="2840927"/>
    <lineage>
        <taxon>Bacteria</taxon>
        <taxon>Bacillati</taxon>
        <taxon>Bacillota</taxon>
        <taxon>Clostridia</taxon>
        <taxon>Eubacteriales</taxon>
        <taxon>Candidatus Scatomorpha</taxon>
    </lineage>
</organism>
<dbReference type="InterPro" id="IPR027417">
    <property type="entry name" value="P-loop_NTPase"/>
</dbReference>
<dbReference type="PROSITE" id="PS51710">
    <property type="entry name" value="G_OBG"/>
    <property type="match status" value="1"/>
</dbReference>
<evidence type="ECO:0000313" key="14">
    <source>
        <dbReference type="Proteomes" id="UP000824001"/>
    </source>
</evidence>
<evidence type="ECO:0000256" key="8">
    <source>
        <dbReference type="ARBA" id="ARBA00023134"/>
    </source>
</evidence>
<keyword evidence="7 9" id="KW-0460">Magnesium</keyword>
<gene>
    <name evidence="13" type="primary">obgE</name>
    <name evidence="9" type="synonym">obg</name>
    <name evidence="13" type="ORF">IAC18_02780</name>
</gene>
<keyword evidence="8 9" id="KW-0342">GTP-binding</keyword>
<feature type="binding site" evidence="9">
    <location>
        <begin position="192"/>
        <end position="196"/>
    </location>
    <ligand>
        <name>GTP</name>
        <dbReference type="ChEBI" id="CHEBI:37565"/>
    </ligand>
</feature>
<evidence type="ECO:0000256" key="6">
    <source>
        <dbReference type="ARBA" id="ARBA00022801"/>
    </source>
</evidence>
<keyword evidence="3 9" id="KW-0963">Cytoplasm</keyword>
<dbReference type="InterPro" id="IPR006169">
    <property type="entry name" value="GTP1_OBG_dom"/>
</dbReference>
<dbReference type="Gene3D" id="3.30.300.350">
    <property type="entry name" value="GTP-binding protein OBG, C-terminal domain"/>
    <property type="match status" value="1"/>
</dbReference>
<feature type="binding site" evidence="9">
    <location>
        <begin position="167"/>
        <end position="174"/>
    </location>
    <ligand>
        <name>GTP</name>
        <dbReference type="ChEBI" id="CHEBI:37565"/>
    </ligand>
</feature>
<dbReference type="Pfam" id="PF01926">
    <property type="entry name" value="MMR_HSR1"/>
    <property type="match status" value="1"/>
</dbReference>
<dbReference type="PRINTS" id="PR00326">
    <property type="entry name" value="GTP1OBG"/>
</dbReference>
<dbReference type="NCBIfam" id="TIGR02729">
    <property type="entry name" value="Obg_CgtA"/>
    <property type="match status" value="1"/>
</dbReference>
<dbReference type="InterPro" id="IPR036726">
    <property type="entry name" value="GTP1_OBG_dom_sf"/>
</dbReference>
<keyword evidence="5 9" id="KW-0547">Nucleotide-binding</keyword>
<dbReference type="GO" id="GO:0005737">
    <property type="term" value="C:cytoplasm"/>
    <property type="evidence" value="ECO:0007669"/>
    <property type="project" value="UniProtKB-SubCell"/>
</dbReference>